<dbReference type="Proteomes" id="UP000310334">
    <property type="component" value="Unassembled WGS sequence"/>
</dbReference>
<dbReference type="AlphaFoldDB" id="A0A4S4BNE1"/>
<keyword evidence="3" id="KW-1133">Transmembrane helix</keyword>
<comment type="subcellular location">
    <subcellularLocation>
        <location evidence="1">Membrane</location>
        <topology evidence="1">Multi-pass membrane protein</topology>
    </subcellularLocation>
</comment>
<comment type="caution">
    <text evidence="6">The sequence shown here is derived from an EMBL/GenBank/DDBJ whole genome shotgun (WGS) entry which is preliminary data.</text>
</comment>
<dbReference type="InterPro" id="IPR050932">
    <property type="entry name" value="TM2D1-3-like"/>
</dbReference>
<dbReference type="OrthoDB" id="2004788at2"/>
<dbReference type="GO" id="GO:0016020">
    <property type="term" value="C:membrane"/>
    <property type="evidence" value="ECO:0007669"/>
    <property type="project" value="UniProtKB-SubCell"/>
</dbReference>
<keyword evidence="7" id="KW-1185">Reference proteome</keyword>
<keyword evidence="2" id="KW-0812">Transmembrane</keyword>
<evidence type="ECO:0000256" key="2">
    <source>
        <dbReference type="ARBA" id="ARBA00022692"/>
    </source>
</evidence>
<organism evidence="6 7">
    <name type="scientific">Metabacillus sediminilitoris</name>
    <dbReference type="NCBI Taxonomy" id="2567941"/>
    <lineage>
        <taxon>Bacteria</taxon>
        <taxon>Bacillati</taxon>
        <taxon>Bacillota</taxon>
        <taxon>Bacilli</taxon>
        <taxon>Bacillales</taxon>
        <taxon>Bacillaceae</taxon>
        <taxon>Metabacillus</taxon>
    </lineage>
</organism>
<evidence type="ECO:0000259" key="5">
    <source>
        <dbReference type="Pfam" id="PF05154"/>
    </source>
</evidence>
<sequence length="105" mass="11904">MSQNIHLKQNLDQHQQAILASEFDKKKKSKGITFLFWFFLGTFGAHRFYLGQTGYAVAMLLLGWATFGIWPLIDGIVCLVSKVDKLNEEIERDIISQISTINKAG</sequence>
<reference evidence="6 7" key="1">
    <citation type="submission" date="2019-04" db="EMBL/GenBank/DDBJ databases">
        <title>Bacillus sediminilitoris sp. nov., isolated from a tidal flat sediment on the East China Sea.</title>
        <authorList>
            <person name="Wei Y."/>
            <person name="Mao H."/>
            <person name="Fang J."/>
        </authorList>
    </citation>
    <scope>NUCLEOTIDE SEQUENCE [LARGE SCALE GENOMIC DNA]</scope>
    <source>
        <strain evidence="6 7">DSL-17</strain>
    </source>
</reference>
<keyword evidence="4" id="KW-0472">Membrane</keyword>
<dbReference type="PANTHER" id="PTHR21016">
    <property type="entry name" value="BETA-AMYLOID BINDING PROTEIN-RELATED"/>
    <property type="match status" value="1"/>
</dbReference>
<protein>
    <submittedName>
        <fullName evidence="6">TM2 domain-containing protein</fullName>
    </submittedName>
</protein>
<dbReference type="Pfam" id="PF05154">
    <property type="entry name" value="TM2"/>
    <property type="match status" value="1"/>
</dbReference>
<gene>
    <name evidence="6" type="ORF">E6W99_25860</name>
</gene>
<feature type="domain" description="TM2" evidence="5">
    <location>
        <begin position="27"/>
        <end position="76"/>
    </location>
</feature>
<evidence type="ECO:0000256" key="1">
    <source>
        <dbReference type="ARBA" id="ARBA00004141"/>
    </source>
</evidence>
<dbReference type="EMBL" id="SSNT01000044">
    <property type="protein sequence ID" value="THF74023.1"/>
    <property type="molecule type" value="Genomic_DNA"/>
</dbReference>
<evidence type="ECO:0000313" key="7">
    <source>
        <dbReference type="Proteomes" id="UP000310334"/>
    </source>
</evidence>
<accession>A0A4S4BNE1</accession>
<evidence type="ECO:0000256" key="4">
    <source>
        <dbReference type="ARBA" id="ARBA00023136"/>
    </source>
</evidence>
<evidence type="ECO:0000313" key="6">
    <source>
        <dbReference type="EMBL" id="THF74023.1"/>
    </source>
</evidence>
<evidence type="ECO:0000256" key="3">
    <source>
        <dbReference type="ARBA" id="ARBA00022989"/>
    </source>
</evidence>
<dbReference type="PANTHER" id="PTHR21016:SF25">
    <property type="entry name" value="TM2 DOMAIN-CONTAINING PROTEIN DDB_G0277895-RELATED"/>
    <property type="match status" value="1"/>
</dbReference>
<dbReference type="InterPro" id="IPR007829">
    <property type="entry name" value="TM2"/>
</dbReference>
<dbReference type="RefSeq" id="WP_136359249.1">
    <property type="nucleotide sequence ID" value="NZ_CP046266.1"/>
</dbReference>
<name>A0A4S4BNE1_9BACI</name>
<proteinExistence type="predicted"/>